<comment type="caution">
    <text evidence="2">The sequence shown here is derived from an EMBL/GenBank/DDBJ whole genome shotgun (WGS) entry which is preliminary data.</text>
</comment>
<organism evidence="2 3">
    <name type="scientific">Pleurodeles waltl</name>
    <name type="common">Iberian ribbed newt</name>
    <dbReference type="NCBI Taxonomy" id="8319"/>
    <lineage>
        <taxon>Eukaryota</taxon>
        <taxon>Metazoa</taxon>
        <taxon>Chordata</taxon>
        <taxon>Craniata</taxon>
        <taxon>Vertebrata</taxon>
        <taxon>Euteleostomi</taxon>
        <taxon>Amphibia</taxon>
        <taxon>Batrachia</taxon>
        <taxon>Caudata</taxon>
        <taxon>Salamandroidea</taxon>
        <taxon>Salamandridae</taxon>
        <taxon>Pleurodelinae</taxon>
        <taxon>Pleurodeles</taxon>
    </lineage>
</organism>
<dbReference type="Proteomes" id="UP001066276">
    <property type="component" value="Chromosome 8"/>
</dbReference>
<gene>
    <name evidence="2" type="ORF">NDU88_005165</name>
</gene>
<dbReference type="EMBL" id="JANPWB010000012">
    <property type="protein sequence ID" value="KAJ1116964.1"/>
    <property type="molecule type" value="Genomic_DNA"/>
</dbReference>
<keyword evidence="3" id="KW-1185">Reference proteome</keyword>
<feature type="region of interest" description="Disordered" evidence="1">
    <location>
        <begin position="1"/>
        <end position="76"/>
    </location>
</feature>
<dbReference type="AlphaFoldDB" id="A0AAV7NPI1"/>
<reference evidence="2" key="1">
    <citation type="journal article" date="2022" name="bioRxiv">
        <title>Sequencing and chromosome-scale assembly of the giantPleurodeles waltlgenome.</title>
        <authorList>
            <person name="Brown T."/>
            <person name="Elewa A."/>
            <person name="Iarovenko S."/>
            <person name="Subramanian E."/>
            <person name="Araus A.J."/>
            <person name="Petzold A."/>
            <person name="Susuki M."/>
            <person name="Suzuki K.-i.T."/>
            <person name="Hayashi T."/>
            <person name="Toyoda A."/>
            <person name="Oliveira C."/>
            <person name="Osipova E."/>
            <person name="Leigh N.D."/>
            <person name="Simon A."/>
            <person name="Yun M.H."/>
        </authorList>
    </citation>
    <scope>NUCLEOTIDE SEQUENCE</scope>
    <source>
        <strain evidence="2">20211129_DDA</strain>
        <tissue evidence="2">Liver</tissue>
    </source>
</reference>
<name>A0AAV7NPI1_PLEWA</name>
<proteinExistence type="predicted"/>
<evidence type="ECO:0000256" key="1">
    <source>
        <dbReference type="SAM" id="MobiDB-lite"/>
    </source>
</evidence>
<evidence type="ECO:0000313" key="2">
    <source>
        <dbReference type="EMBL" id="KAJ1116964.1"/>
    </source>
</evidence>
<feature type="compositionally biased region" description="Low complexity" evidence="1">
    <location>
        <begin position="37"/>
        <end position="46"/>
    </location>
</feature>
<evidence type="ECO:0000313" key="3">
    <source>
        <dbReference type="Proteomes" id="UP001066276"/>
    </source>
</evidence>
<sequence>MSRHEQACRYGSLNPKGISPASRNTGVQGSPSPPQAAPNQASSVASRQTNKRAKPRGEPLTWTGRQAGTMPYLRRD</sequence>
<accession>A0AAV7NPI1</accession>
<protein>
    <submittedName>
        <fullName evidence="2">Uncharacterized protein</fullName>
    </submittedName>
</protein>